<dbReference type="Proteomes" id="UP000011713">
    <property type="component" value="Unassembled WGS sequence"/>
</dbReference>
<proteinExistence type="predicted"/>
<reference evidence="2" key="1">
    <citation type="journal article" date="2010" name="Science">
        <title>Signatures of adaptation to obligate biotrophy in the Hyaloperonospora arabidopsidis genome.</title>
        <authorList>
            <person name="Baxter L."/>
            <person name="Tripathy S."/>
            <person name="Ishaque N."/>
            <person name="Boot N."/>
            <person name="Cabral A."/>
            <person name="Kemen E."/>
            <person name="Thines M."/>
            <person name="Ah-Fong A."/>
            <person name="Anderson R."/>
            <person name="Badejoko W."/>
            <person name="Bittner-Eddy P."/>
            <person name="Boore J.L."/>
            <person name="Chibucos M.C."/>
            <person name="Coates M."/>
            <person name="Dehal P."/>
            <person name="Delehaunty K."/>
            <person name="Dong S."/>
            <person name="Downton P."/>
            <person name="Dumas B."/>
            <person name="Fabro G."/>
            <person name="Fronick C."/>
            <person name="Fuerstenberg S.I."/>
            <person name="Fulton L."/>
            <person name="Gaulin E."/>
            <person name="Govers F."/>
            <person name="Hughes L."/>
            <person name="Humphray S."/>
            <person name="Jiang R.H."/>
            <person name="Judelson H."/>
            <person name="Kamoun S."/>
            <person name="Kyung K."/>
            <person name="Meijer H."/>
            <person name="Minx P."/>
            <person name="Morris P."/>
            <person name="Nelson J."/>
            <person name="Phuntumart V."/>
            <person name="Qutob D."/>
            <person name="Rehmany A."/>
            <person name="Rougon-Cardoso A."/>
            <person name="Ryden P."/>
            <person name="Torto-Alalibo T."/>
            <person name="Studholme D."/>
            <person name="Wang Y."/>
            <person name="Win J."/>
            <person name="Wood J."/>
            <person name="Clifton S.W."/>
            <person name="Rogers J."/>
            <person name="Van den Ackerveken G."/>
            <person name="Jones J.D."/>
            <person name="McDowell J.M."/>
            <person name="Beynon J."/>
            <person name="Tyler B.M."/>
        </authorList>
    </citation>
    <scope>NUCLEOTIDE SEQUENCE [LARGE SCALE GENOMIC DNA]</scope>
    <source>
        <strain evidence="2">Emoy2</strain>
    </source>
</reference>
<accession>M4BZB6</accession>
<name>M4BZB6_HYAAE</name>
<dbReference type="VEuPathDB" id="FungiDB:HpaG811939"/>
<dbReference type="InParanoid" id="M4BZB6"/>
<dbReference type="HOGENOM" id="CLU_2390708_0_0_1"/>
<dbReference type="EMBL" id="JH598057">
    <property type="status" value="NOT_ANNOTATED_CDS"/>
    <property type="molecule type" value="Genomic_DNA"/>
</dbReference>
<dbReference type="EnsemblProtists" id="HpaT811939">
    <property type="protein sequence ID" value="HpaP811939"/>
    <property type="gene ID" value="HpaG811939"/>
</dbReference>
<evidence type="ECO:0000313" key="2">
    <source>
        <dbReference type="Proteomes" id="UP000011713"/>
    </source>
</evidence>
<reference evidence="1" key="2">
    <citation type="submission" date="2015-06" db="UniProtKB">
        <authorList>
            <consortium name="EnsemblProtists"/>
        </authorList>
    </citation>
    <scope>IDENTIFICATION</scope>
    <source>
        <strain evidence="1">Emoy2</strain>
    </source>
</reference>
<evidence type="ECO:0000313" key="1">
    <source>
        <dbReference type="EnsemblProtists" id="HpaP811939"/>
    </source>
</evidence>
<sequence>MGDITARANTSHHLPPTGTILIGTKVGDQEHYLLIDDVLHVPDSKHSLFSPGKAIEHGLDISSSTNMELWYLVEELRLSKQSFLIELGNLHHPR</sequence>
<organism evidence="1 2">
    <name type="scientific">Hyaloperonospora arabidopsidis (strain Emoy2)</name>
    <name type="common">Downy mildew agent</name>
    <name type="synonym">Peronospora arabidopsidis</name>
    <dbReference type="NCBI Taxonomy" id="559515"/>
    <lineage>
        <taxon>Eukaryota</taxon>
        <taxon>Sar</taxon>
        <taxon>Stramenopiles</taxon>
        <taxon>Oomycota</taxon>
        <taxon>Peronosporomycetes</taxon>
        <taxon>Peronosporales</taxon>
        <taxon>Peronosporaceae</taxon>
        <taxon>Hyaloperonospora</taxon>
    </lineage>
</organism>
<protein>
    <submittedName>
        <fullName evidence="1">Uncharacterized protein</fullName>
    </submittedName>
</protein>
<keyword evidence="2" id="KW-1185">Reference proteome</keyword>
<dbReference type="AlphaFoldDB" id="M4BZB6"/>